<dbReference type="EMBL" id="CM003103">
    <property type="protein sequence ID" value="KUI70608.1"/>
    <property type="molecule type" value="Genomic_DNA"/>
</dbReference>
<evidence type="ECO:0000256" key="4">
    <source>
        <dbReference type="ARBA" id="ARBA00006739"/>
    </source>
</evidence>
<dbReference type="InterPro" id="IPR025993">
    <property type="entry name" value="Ceramide_glucosylTrfase"/>
</dbReference>
<evidence type="ECO:0000256" key="10">
    <source>
        <dbReference type="ARBA" id="ARBA00022989"/>
    </source>
</evidence>
<feature type="region of interest" description="Disordered" evidence="15">
    <location>
        <begin position="508"/>
        <end position="527"/>
    </location>
</feature>
<dbReference type="PANTHER" id="PTHR12726:SF0">
    <property type="entry name" value="CERAMIDE GLUCOSYLTRANSFERASE"/>
    <property type="match status" value="1"/>
</dbReference>
<dbReference type="GO" id="GO:0006679">
    <property type="term" value="P:glucosylceramide biosynthetic process"/>
    <property type="evidence" value="ECO:0007669"/>
    <property type="project" value="TreeGrafter"/>
</dbReference>
<name>A0A194W3F0_CYTMA</name>
<keyword evidence="11 16" id="KW-0472">Membrane</keyword>
<feature type="transmembrane region" description="Helical" evidence="16">
    <location>
        <begin position="398"/>
        <end position="415"/>
    </location>
</feature>
<feature type="transmembrane region" description="Helical" evidence="16">
    <location>
        <begin position="357"/>
        <end position="378"/>
    </location>
</feature>
<evidence type="ECO:0000256" key="6">
    <source>
        <dbReference type="ARBA" id="ARBA00019988"/>
    </source>
</evidence>
<dbReference type="GO" id="GO:0016020">
    <property type="term" value="C:membrane"/>
    <property type="evidence" value="ECO:0007669"/>
    <property type="project" value="UniProtKB-SubCell"/>
</dbReference>
<evidence type="ECO:0000256" key="9">
    <source>
        <dbReference type="ARBA" id="ARBA00022692"/>
    </source>
</evidence>
<comment type="subcellular location">
    <subcellularLocation>
        <location evidence="1">Membrane</location>
        <topology evidence="1">Multi-pass membrane protein</topology>
    </subcellularLocation>
</comment>
<comment type="pathway">
    <text evidence="2">Lipid metabolism; sphingolipid metabolism.</text>
</comment>
<evidence type="ECO:0000313" key="18">
    <source>
        <dbReference type="Proteomes" id="UP000078559"/>
    </source>
</evidence>
<dbReference type="Proteomes" id="UP000078559">
    <property type="component" value="Chromosome 6"/>
</dbReference>
<dbReference type="InterPro" id="IPR029044">
    <property type="entry name" value="Nucleotide-diphossugar_trans"/>
</dbReference>
<keyword evidence="7" id="KW-0328">Glycosyltransferase</keyword>
<keyword evidence="9 16" id="KW-0812">Transmembrane</keyword>
<dbReference type="UniPathway" id="UPA00222"/>
<keyword evidence="8" id="KW-0808">Transferase</keyword>
<dbReference type="OrthoDB" id="1483400at2759"/>
<comment type="similarity">
    <text evidence="4">Belongs to the glycosyltransferase 2 family.</text>
</comment>
<organism evidence="17 18">
    <name type="scientific">Cytospora mali</name>
    <name type="common">Apple Valsa canker fungus</name>
    <name type="synonym">Valsa mali</name>
    <dbReference type="NCBI Taxonomy" id="578113"/>
    <lineage>
        <taxon>Eukaryota</taxon>
        <taxon>Fungi</taxon>
        <taxon>Dikarya</taxon>
        <taxon>Ascomycota</taxon>
        <taxon>Pezizomycotina</taxon>
        <taxon>Sordariomycetes</taxon>
        <taxon>Sordariomycetidae</taxon>
        <taxon>Diaporthales</taxon>
        <taxon>Cytosporaceae</taxon>
        <taxon>Cytospora</taxon>
    </lineage>
</organism>
<dbReference type="SUPFAM" id="SSF53448">
    <property type="entry name" value="Nucleotide-diphospho-sugar transferases"/>
    <property type="match status" value="1"/>
</dbReference>
<accession>A0A194W3F0</accession>
<keyword evidence="10 16" id="KW-1133">Transmembrane helix</keyword>
<sequence length="554" mass="62871">MSFLLPANIAVYIAIPALIWSSVVYLVQSIGIFKLFRHYSHPPRKAISPYLPEDKLPHISIIRPVKGLEPQLYECLASTFRQVYPRSKLTINLCVSSDNDPAYPVLEQIVEDFGEDGFDVRLLVEEYDPVLSSLDDKDEYGPNPKIRNISRAYRETPLDSLIWILDCNVWICPDVAGHMVDKLLGYLPEEKRTTPFKFVHQLPLVVDVPPFTKEAKETGHDESTWQRVWRLGGGRLDEMFMATTHAKFYGAINTVGVAPCILGKSNMFRKEHLDTYTQPQYNRNLSLADANRGRGIDFFSSYICEDHLIGDLLWNADIPGFRNHGLVWGDLAIQPMSEMSVAQYWARRVRWLRVRKWTVLLATLVEPGVESILCNLYFSYAITTLSFFNTAFAIPQTWTAMCGLWLAGVLIWMTCDRAVYRRLHSCSTVVADKNTPFFARGAGQPGGVDRKPFREWLPAWIGRETLAFPIWTWAVLLGTTVAWRGKTFRVRRDMSVVALQAKGETSAHNGHAVAGGMNGTGNGSTTDNLIHREVPKWEGRPTATHRKSRSYTRE</sequence>
<evidence type="ECO:0000256" key="1">
    <source>
        <dbReference type="ARBA" id="ARBA00004141"/>
    </source>
</evidence>
<keyword evidence="18" id="KW-1185">Reference proteome</keyword>
<dbReference type="GO" id="GO:0008120">
    <property type="term" value="F:ceramide glucosyltransferase activity"/>
    <property type="evidence" value="ECO:0007669"/>
    <property type="project" value="UniProtKB-EC"/>
</dbReference>
<evidence type="ECO:0000256" key="16">
    <source>
        <dbReference type="SAM" id="Phobius"/>
    </source>
</evidence>
<proteinExistence type="inferred from homology"/>
<evidence type="ECO:0000256" key="5">
    <source>
        <dbReference type="ARBA" id="ARBA00012699"/>
    </source>
</evidence>
<protein>
    <recommendedName>
        <fullName evidence="6">Ceramide glucosyltransferase</fullName>
        <ecNumber evidence="5">2.4.1.80</ecNumber>
    </recommendedName>
    <alternativeName>
        <fullName evidence="13">Glucosylceramide synthase</fullName>
    </alternativeName>
    <alternativeName>
        <fullName evidence="14">UDP-glucose ceramide glucosyltransferase</fullName>
    </alternativeName>
    <alternativeName>
        <fullName evidence="12">UDP-glucose:N-acylsphingosine D-glucosyltransferase</fullName>
    </alternativeName>
</protein>
<evidence type="ECO:0000256" key="14">
    <source>
        <dbReference type="ARBA" id="ARBA00032575"/>
    </source>
</evidence>
<evidence type="ECO:0000256" key="15">
    <source>
        <dbReference type="SAM" id="MobiDB-lite"/>
    </source>
</evidence>
<evidence type="ECO:0000256" key="2">
    <source>
        <dbReference type="ARBA" id="ARBA00004760"/>
    </source>
</evidence>
<evidence type="ECO:0000256" key="7">
    <source>
        <dbReference type="ARBA" id="ARBA00022676"/>
    </source>
</evidence>
<evidence type="ECO:0000256" key="13">
    <source>
        <dbReference type="ARBA" id="ARBA00031543"/>
    </source>
</evidence>
<gene>
    <name evidence="17" type="ORF">VM1G_06292</name>
</gene>
<evidence type="ECO:0000256" key="12">
    <source>
        <dbReference type="ARBA" id="ARBA00031017"/>
    </source>
</evidence>
<evidence type="ECO:0000256" key="11">
    <source>
        <dbReference type="ARBA" id="ARBA00023136"/>
    </source>
</evidence>
<reference evidence="17" key="1">
    <citation type="submission" date="2014-12" db="EMBL/GenBank/DDBJ databases">
        <title>Genome Sequence of Valsa Canker Pathogens Uncovers a Specific Adaption of Colonization on Woody Bark.</title>
        <authorList>
            <person name="Yin Z."/>
            <person name="Liu H."/>
            <person name="Gao X."/>
            <person name="Li Z."/>
            <person name="Song N."/>
            <person name="Ke X."/>
            <person name="Dai Q."/>
            <person name="Wu Y."/>
            <person name="Sun Y."/>
            <person name="Xu J.-R."/>
            <person name="Kang Z.K."/>
            <person name="Wang L."/>
            <person name="Huang L."/>
        </authorList>
    </citation>
    <scope>NUCLEOTIDE SEQUENCE [LARGE SCALE GENOMIC DNA]</scope>
    <source>
        <strain evidence="17">03-8</strain>
    </source>
</reference>
<evidence type="ECO:0000256" key="3">
    <source>
        <dbReference type="ARBA" id="ARBA00004991"/>
    </source>
</evidence>
<comment type="pathway">
    <text evidence="3">Sphingolipid metabolism.</text>
</comment>
<evidence type="ECO:0000313" key="17">
    <source>
        <dbReference type="EMBL" id="KUI70608.1"/>
    </source>
</evidence>
<feature type="transmembrane region" description="Helical" evidence="16">
    <location>
        <begin position="12"/>
        <end position="36"/>
    </location>
</feature>
<dbReference type="PANTHER" id="PTHR12726">
    <property type="entry name" value="CERAMIDE GLUCOSYLTRANSFERASE"/>
    <property type="match status" value="1"/>
</dbReference>
<dbReference type="AlphaFoldDB" id="A0A194W3F0"/>
<evidence type="ECO:0000256" key="8">
    <source>
        <dbReference type="ARBA" id="ARBA00022679"/>
    </source>
</evidence>
<dbReference type="EC" id="2.4.1.80" evidence="5"/>